<dbReference type="Gene3D" id="1.20.1720.10">
    <property type="entry name" value="Multidrug resistance protein D"/>
    <property type="match status" value="1"/>
</dbReference>
<dbReference type="SUPFAM" id="SSF103473">
    <property type="entry name" value="MFS general substrate transporter"/>
    <property type="match status" value="1"/>
</dbReference>
<dbReference type="PANTHER" id="PTHR42718">
    <property type="entry name" value="MAJOR FACILITATOR SUPERFAMILY MULTIDRUG TRANSPORTER MFSC"/>
    <property type="match status" value="1"/>
</dbReference>
<feature type="transmembrane region" description="Helical" evidence="6">
    <location>
        <begin position="354"/>
        <end position="375"/>
    </location>
</feature>
<gene>
    <name evidence="8" type="ORF">GCM10011519_14620</name>
</gene>
<dbReference type="RefSeq" id="WP_229660688.1">
    <property type="nucleotide sequence ID" value="NZ_BMKQ01000001.1"/>
</dbReference>
<feature type="transmembrane region" description="Helical" evidence="6">
    <location>
        <begin position="119"/>
        <end position="140"/>
    </location>
</feature>
<feature type="transmembrane region" description="Helical" evidence="6">
    <location>
        <begin position="320"/>
        <end position="342"/>
    </location>
</feature>
<evidence type="ECO:0000313" key="9">
    <source>
        <dbReference type="Proteomes" id="UP000649179"/>
    </source>
</evidence>
<feature type="transmembrane region" description="Helical" evidence="6">
    <location>
        <begin position="63"/>
        <end position="82"/>
    </location>
</feature>
<keyword evidence="2 6" id="KW-0812">Transmembrane</keyword>
<dbReference type="Gene3D" id="1.20.1250.20">
    <property type="entry name" value="MFS general substrate transporter like domains"/>
    <property type="match status" value="1"/>
</dbReference>
<feature type="transmembrane region" description="Helical" evidence="6">
    <location>
        <begin position="217"/>
        <end position="237"/>
    </location>
</feature>
<reference evidence="8" key="1">
    <citation type="journal article" date="2014" name="Int. J. Syst. Evol. Microbiol.">
        <title>Complete genome sequence of Corynebacterium casei LMG S-19264T (=DSM 44701T), isolated from a smear-ripened cheese.</title>
        <authorList>
            <consortium name="US DOE Joint Genome Institute (JGI-PGF)"/>
            <person name="Walter F."/>
            <person name="Albersmeier A."/>
            <person name="Kalinowski J."/>
            <person name="Ruckert C."/>
        </authorList>
    </citation>
    <scope>NUCLEOTIDE SEQUENCE</scope>
    <source>
        <strain evidence="8">CGMCC 1.16067</strain>
    </source>
</reference>
<keyword evidence="4 6" id="KW-0472">Membrane</keyword>
<protein>
    <submittedName>
        <fullName evidence="8">MFS transporter</fullName>
    </submittedName>
</protein>
<feature type="domain" description="Major facilitator superfamily (MFS) profile" evidence="7">
    <location>
        <begin position="28"/>
        <end position="482"/>
    </location>
</feature>
<evidence type="ECO:0000313" key="8">
    <source>
        <dbReference type="EMBL" id="GGF41879.1"/>
    </source>
</evidence>
<dbReference type="AlphaFoldDB" id="A0A917BG88"/>
<dbReference type="GO" id="GO:0005886">
    <property type="term" value="C:plasma membrane"/>
    <property type="evidence" value="ECO:0007669"/>
    <property type="project" value="UniProtKB-SubCell"/>
</dbReference>
<dbReference type="Pfam" id="PF07690">
    <property type="entry name" value="MFS_1"/>
    <property type="match status" value="1"/>
</dbReference>
<evidence type="ECO:0000259" key="7">
    <source>
        <dbReference type="PROSITE" id="PS50850"/>
    </source>
</evidence>
<dbReference type="InterPro" id="IPR036259">
    <property type="entry name" value="MFS_trans_sf"/>
</dbReference>
<comment type="subcellular location">
    <subcellularLocation>
        <location evidence="1">Cell membrane</location>
        <topology evidence="1">Multi-pass membrane protein</topology>
    </subcellularLocation>
</comment>
<keyword evidence="3 6" id="KW-1133">Transmembrane helix</keyword>
<evidence type="ECO:0000256" key="1">
    <source>
        <dbReference type="ARBA" id="ARBA00004651"/>
    </source>
</evidence>
<dbReference type="InterPro" id="IPR011701">
    <property type="entry name" value="MFS"/>
</dbReference>
<dbReference type="GO" id="GO:0022857">
    <property type="term" value="F:transmembrane transporter activity"/>
    <property type="evidence" value="ECO:0007669"/>
    <property type="project" value="InterPro"/>
</dbReference>
<feature type="transmembrane region" description="Helical" evidence="6">
    <location>
        <begin position="288"/>
        <end position="314"/>
    </location>
</feature>
<feature type="compositionally biased region" description="Basic residues" evidence="5">
    <location>
        <begin position="494"/>
        <end position="506"/>
    </location>
</feature>
<keyword evidence="9" id="KW-1185">Reference proteome</keyword>
<dbReference type="InterPro" id="IPR020846">
    <property type="entry name" value="MFS_dom"/>
</dbReference>
<dbReference type="PROSITE" id="PS50850">
    <property type="entry name" value="MFS"/>
    <property type="match status" value="1"/>
</dbReference>
<feature type="region of interest" description="Disordered" evidence="5">
    <location>
        <begin position="484"/>
        <end position="506"/>
    </location>
</feature>
<dbReference type="Proteomes" id="UP000649179">
    <property type="component" value="Unassembled WGS sequence"/>
</dbReference>
<name>A0A917BG88_9ACTN</name>
<evidence type="ECO:0000256" key="2">
    <source>
        <dbReference type="ARBA" id="ARBA00022692"/>
    </source>
</evidence>
<evidence type="ECO:0000256" key="6">
    <source>
        <dbReference type="SAM" id="Phobius"/>
    </source>
</evidence>
<feature type="compositionally biased region" description="Basic and acidic residues" evidence="5">
    <location>
        <begin position="484"/>
        <end position="493"/>
    </location>
</feature>
<evidence type="ECO:0000256" key="3">
    <source>
        <dbReference type="ARBA" id="ARBA00022989"/>
    </source>
</evidence>
<organism evidence="8 9">
    <name type="scientific">Marmoricola endophyticus</name>
    <dbReference type="NCBI Taxonomy" id="2040280"/>
    <lineage>
        <taxon>Bacteria</taxon>
        <taxon>Bacillati</taxon>
        <taxon>Actinomycetota</taxon>
        <taxon>Actinomycetes</taxon>
        <taxon>Propionibacteriales</taxon>
        <taxon>Nocardioidaceae</taxon>
        <taxon>Marmoricola</taxon>
    </lineage>
</organism>
<accession>A0A917BG88</accession>
<evidence type="ECO:0000256" key="4">
    <source>
        <dbReference type="ARBA" id="ARBA00023136"/>
    </source>
</evidence>
<dbReference type="PANTHER" id="PTHR42718:SF39">
    <property type="entry name" value="ACTINORHODIN TRANSPORTER-RELATED"/>
    <property type="match status" value="1"/>
</dbReference>
<evidence type="ECO:0000256" key="5">
    <source>
        <dbReference type="SAM" id="MobiDB-lite"/>
    </source>
</evidence>
<sequence length="506" mass="52743">MATEATSDSGERDDLAGDQVDRSQRWKALAVCLVAGGMTLLDVSIVNVALPSIREGLGAGDRTIQWVVAGYSLAFGVMLVPAGRLGDARSRRQVFIAGVVLFTLASAACGAAQSSLWIALARIVQGFGGGMITPQTSGFIQNLFKGKERGRAFGLFGMSIGVSTAIGPLLGGLLVQLGGADFGWRLVFYVNAPIGVILVLLALKWLPSVPRGPKQSLDPVGVVLFGIAVLLVLLPVVEGEQGAPLSQRPWWLLGVAAAVLVAFYAWERWWASRARETLVELSLAKVRSYVFGITLGTLYFAGFTSLFIIVTLYLQSGLGYSALQAGATQMPFAVGSAVAAYVAGRLVNRFGRALVVVGLILVAVGLVLVDIVVPLVEGDVGLKLAPFLLLAGLGSGMVISPNVTLALDEVDNTKAGAGGGLLQTAQRMGSAVGVAVVLAQFFDEVAATRGDYGEAISRSLHTTVGLVVVALLIGLVDLLRRRTGGDHEPEHRGAPHPHGHGGAHAA</sequence>
<proteinExistence type="predicted"/>
<feature type="transmembrane region" description="Helical" evidence="6">
    <location>
        <begin position="459"/>
        <end position="479"/>
    </location>
</feature>
<feature type="transmembrane region" description="Helical" evidence="6">
    <location>
        <begin position="152"/>
        <end position="174"/>
    </location>
</feature>
<reference evidence="8" key="2">
    <citation type="submission" date="2020-09" db="EMBL/GenBank/DDBJ databases">
        <authorList>
            <person name="Sun Q."/>
            <person name="Zhou Y."/>
        </authorList>
    </citation>
    <scope>NUCLEOTIDE SEQUENCE</scope>
    <source>
        <strain evidence="8">CGMCC 1.16067</strain>
    </source>
</reference>
<dbReference type="EMBL" id="BMKQ01000001">
    <property type="protein sequence ID" value="GGF41879.1"/>
    <property type="molecule type" value="Genomic_DNA"/>
</dbReference>
<feature type="transmembrane region" description="Helical" evidence="6">
    <location>
        <begin position="186"/>
        <end position="205"/>
    </location>
</feature>
<feature type="transmembrane region" description="Helical" evidence="6">
    <location>
        <begin position="94"/>
        <end position="113"/>
    </location>
</feature>
<dbReference type="CDD" id="cd17321">
    <property type="entry name" value="MFS_MMR_MDR_like"/>
    <property type="match status" value="1"/>
</dbReference>
<feature type="transmembrane region" description="Helical" evidence="6">
    <location>
        <begin position="28"/>
        <end position="51"/>
    </location>
</feature>
<feature type="transmembrane region" description="Helical" evidence="6">
    <location>
        <begin position="249"/>
        <end position="267"/>
    </location>
</feature>
<dbReference type="PRINTS" id="PR01036">
    <property type="entry name" value="TCRTETB"/>
</dbReference>
<comment type="caution">
    <text evidence="8">The sequence shown here is derived from an EMBL/GenBank/DDBJ whole genome shotgun (WGS) entry which is preliminary data.</text>
</comment>